<dbReference type="InterPro" id="IPR027417">
    <property type="entry name" value="P-loop_NTPase"/>
</dbReference>
<keyword evidence="6" id="KW-0378">Hydrolase</keyword>
<evidence type="ECO:0000259" key="4">
    <source>
        <dbReference type="PROSITE" id="PS51192"/>
    </source>
</evidence>
<dbReference type="InterPro" id="IPR001650">
    <property type="entry name" value="Helicase_C-like"/>
</dbReference>
<dbReference type="GO" id="GO:0043138">
    <property type="term" value="F:3'-5' DNA helicase activity"/>
    <property type="evidence" value="ECO:0007669"/>
    <property type="project" value="TreeGrafter"/>
</dbReference>
<evidence type="ECO:0000259" key="5">
    <source>
        <dbReference type="PROSITE" id="PS51194"/>
    </source>
</evidence>
<dbReference type="PANTHER" id="PTHR47957:SF3">
    <property type="entry name" value="ATP-DEPENDENT HELICASE HRQ1"/>
    <property type="match status" value="1"/>
</dbReference>
<evidence type="ECO:0000313" key="6">
    <source>
        <dbReference type="EMBL" id="BAU90591.1"/>
    </source>
</evidence>
<feature type="region of interest" description="Disordered" evidence="3">
    <location>
        <begin position="275"/>
        <end position="298"/>
    </location>
</feature>
<evidence type="ECO:0000256" key="3">
    <source>
        <dbReference type="SAM" id="MobiDB-lite"/>
    </source>
</evidence>
<protein>
    <submittedName>
        <fullName evidence="6">DEAD/DEAH box helicase domain protein</fullName>
    </submittedName>
</protein>
<dbReference type="PROSITE" id="PS51194">
    <property type="entry name" value="HELICASE_CTER"/>
    <property type="match status" value="1"/>
</dbReference>
<sequence>MLDPVGGFARMHDFFVSYVDTSFRIADPAVARERRELLLTPDVLATEPLVEPVLRYAANDRTLEQLLGTEILAPLSQEAQRAFVELALSGLFDGAEADGALRRKSSYPPYTHQVRMLERGIRPGHPSIVTSGTGSGKTESFMLPILASLASEAVRWSRPDDGYLGNTWWRKGQRFNRRRSQRTGEAADRPAAVRALILYPMNALVADQMVRLRKALDSDAARAVMDERFDGNRIFFGNYTGDTPVTGHETHPRLADDEVERNRRTRRGAKLRLAMSRMEEDQRDARAHDARTRSRSGGKSFEETKYIFPSLDGGEMVSRWDMQACPPDILVTNASMLGAMLSREVEDAVFDKTRAWIEADEDAYFYLVFDELHLVRGSAGTEVAFLVKSLLTRLGLDDPKHRHKLRILASSASLPMEDHAGEQSRRYLRDLFAPFGTYAGPGAEGRTDAAFWSTCVVPGDPEKVDAPAGKVDPAPFRALLAAAAEGSRLVASYGETDANASAVRALAESLGLASAATAEAAGAVSARAAALLVRGCSGMGQARATPLSDIGKEVFGAADREAVRGLMLARALPDGGAWGAKAPTGTPSFRVHTFIRNVEGLFGAPVASDDSKTRFTDLTIVRGVTHGPPGADGAQGRRLFEMLYCEACGDLFLGGQRGQATADERQFELLPTSTDLESAPDRGAPELYDRMTFDQFAVFWPSTARPVLPEGGWDEWQTATLDAVTGVLSAYEAEERPGLVRGHVYFQADAAAGPGGRKTAQPFSCPRCGTDYSNRPSTIRTRSPVRAFRTGFVQASQLVSTELFEFLHAIRTEDGAEPKSIIFSDSRQDAANQALEIERLHLRDLRREVFVDSALRMIEAAGKSYVSEEEKERIEDEMIASGRRKELRKLYAEWDKAESDSGVNLAARKVRVDRLLQYRDDEDGSGGNISYVMSELVRLGIHPFDEVGRKTFKGQPWYKAFSLRGGKADFASNLTTVEKRDLGTAILRAQSELVDDVIFSNTFFALEETGLGYPSVSAEAGEEVDRLDAWLRVFAGAYRVEENQYFSWERNREWRRLENVPQRNKVSRYARVVFGEDASARFAQVLSDLDREGHGGGVIRVGKLFLRMSEAGDRYWRCGSCERVHLRPGYGVCTRCRKELPREASGTVEELWNANFLGRRIVRGREENVRRFGIKCEELTGQTDDFSERLRRFKGIFVGAEGEEPDALLKADKEIDLLSVTTTMEVGIDIGSLQTVLQANMPPQRFNYQQRVGRAGRRGQAFSFVTTFCRGRSHDEYYFRHPRAITGDAPPPPFLAADHLPIPRRLLRKVWLRAAFARLRDACGSAGQPYPGDGLVPPDIHGEFVPTDAFYAEVSPWPQRLRDALAATEPAMRRFVEASVLSDEHRTELLLWAVPDTLVGEILDLREARPAGRSGLAQFLAERGLLPMYGMPTRVRQLYTGLVETGTKTNGQDDWDWSTMDRDVELAVFEYAPGALLTKDKLKHRVIGFTGTLPEAERENANRIDVKAPLSPWVSDRAYVARCAACGSAAYRPQRPDEHVACDDCRADVHPDEFAWYVTPAAFRTDFRPEANKPDDVGIMSTRTVATVLRHGEGHDCGNVKVWSGAGVTVMHLNDGATGEDGEPTRFAVQEMSDTWVLKGQPALRATNLVCQAVDTELASEEERGRWRDGVPVEEAFGLVARKETDALYLELLSFDRRLNLDMVAKQGRMSSTAARAAAVSATHILVQKAALALDVSPDEFEPLEPRLRGTQPLIQVADALINGSGLCRRLGEPRTDGRPEILHMIGEILGDAEAWPMNVLLEPTHRSNCHTSCYRCVQQYGNRRSHSLLDWRMGIAYLRAMVTPGYAGGADGSFAEPELSDWLARARNLAASVAAMRPGSLRVETSGRIGLPCIVEGAGAEAARLVVVHPLWRTDPGAVGRLLGTEARPTDRCVNTFELERRPLKALELAKVKEPAPGFNEA</sequence>
<gene>
    <name evidence="6" type="ORF">MPPM_1986</name>
</gene>
<evidence type="ECO:0000256" key="2">
    <source>
        <dbReference type="ARBA" id="ARBA00022840"/>
    </source>
</evidence>
<feature type="compositionally biased region" description="Basic and acidic residues" evidence="3">
    <location>
        <begin position="277"/>
        <end position="292"/>
    </location>
</feature>
<dbReference type="Gene3D" id="3.40.50.300">
    <property type="entry name" value="P-loop containing nucleotide triphosphate hydrolases"/>
    <property type="match status" value="2"/>
</dbReference>
<dbReference type="GO" id="GO:0005524">
    <property type="term" value="F:ATP binding"/>
    <property type="evidence" value="ECO:0007669"/>
    <property type="project" value="UniProtKB-KW"/>
</dbReference>
<dbReference type="GO" id="GO:0003676">
    <property type="term" value="F:nucleic acid binding"/>
    <property type="evidence" value="ECO:0007669"/>
    <property type="project" value="InterPro"/>
</dbReference>
<dbReference type="PROSITE" id="PS51192">
    <property type="entry name" value="HELICASE_ATP_BIND_1"/>
    <property type="match status" value="1"/>
</dbReference>
<dbReference type="EMBL" id="AP014809">
    <property type="protein sequence ID" value="BAU90591.1"/>
    <property type="molecule type" value="Genomic_DNA"/>
</dbReference>
<dbReference type="GO" id="GO:0036297">
    <property type="term" value="P:interstrand cross-link repair"/>
    <property type="evidence" value="ECO:0007669"/>
    <property type="project" value="TreeGrafter"/>
</dbReference>
<dbReference type="Pfam" id="PF00271">
    <property type="entry name" value="Helicase_C"/>
    <property type="match status" value="1"/>
</dbReference>
<evidence type="ECO:0000313" key="7">
    <source>
        <dbReference type="Proteomes" id="UP000218288"/>
    </source>
</evidence>
<dbReference type="SMART" id="SM00490">
    <property type="entry name" value="HELICc"/>
    <property type="match status" value="1"/>
</dbReference>
<keyword evidence="1" id="KW-0547">Nucleotide-binding</keyword>
<feature type="domain" description="Helicase ATP-binding" evidence="4">
    <location>
        <begin position="118"/>
        <end position="432"/>
    </location>
</feature>
<organism evidence="6 7">
    <name type="scientific">Methylorubrum populi</name>
    <dbReference type="NCBI Taxonomy" id="223967"/>
    <lineage>
        <taxon>Bacteria</taxon>
        <taxon>Pseudomonadati</taxon>
        <taxon>Pseudomonadota</taxon>
        <taxon>Alphaproteobacteria</taxon>
        <taxon>Hyphomicrobiales</taxon>
        <taxon>Methylobacteriaceae</taxon>
        <taxon>Methylorubrum</taxon>
    </lineage>
</organism>
<dbReference type="InterPro" id="IPR014001">
    <property type="entry name" value="Helicase_ATP-bd"/>
</dbReference>
<keyword evidence="6" id="KW-0347">Helicase</keyword>
<dbReference type="GO" id="GO:0006289">
    <property type="term" value="P:nucleotide-excision repair"/>
    <property type="evidence" value="ECO:0007669"/>
    <property type="project" value="TreeGrafter"/>
</dbReference>
<dbReference type="SUPFAM" id="SSF52540">
    <property type="entry name" value="P-loop containing nucleoside triphosphate hydrolases"/>
    <property type="match status" value="2"/>
</dbReference>
<reference evidence="6 7" key="1">
    <citation type="journal article" date="2016" name="Genome Announc.">
        <title>Complete Genome Sequence of Methylobacterium populi P-1M, Isolated from Pink-Pigmented Household Biofilm.</title>
        <authorList>
            <person name="Morohoshi T."/>
            <person name="Ikeda T."/>
        </authorList>
    </citation>
    <scope>NUCLEOTIDE SEQUENCE [LARGE SCALE GENOMIC DNA]</scope>
    <source>
        <strain evidence="6 7">P-1M</strain>
    </source>
</reference>
<keyword evidence="2" id="KW-0067">ATP-binding</keyword>
<dbReference type="Pfam" id="PF00270">
    <property type="entry name" value="DEAD"/>
    <property type="match status" value="1"/>
</dbReference>
<dbReference type="SMART" id="SM00487">
    <property type="entry name" value="DEXDc"/>
    <property type="match status" value="1"/>
</dbReference>
<evidence type="ECO:0000256" key="1">
    <source>
        <dbReference type="ARBA" id="ARBA00022741"/>
    </source>
</evidence>
<feature type="domain" description="Helicase C-terminal" evidence="5">
    <location>
        <begin position="1156"/>
        <end position="1308"/>
    </location>
</feature>
<proteinExistence type="predicted"/>
<dbReference type="InterPro" id="IPR011545">
    <property type="entry name" value="DEAD/DEAH_box_helicase_dom"/>
</dbReference>
<dbReference type="OrthoDB" id="9815222at2"/>
<name>A0A160PFS1_9HYPH</name>
<dbReference type="Proteomes" id="UP000218288">
    <property type="component" value="Chromosome"/>
</dbReference>
<accession>A0A160PFS1</accession>
<dbReference type="RefSeq" id="WP_096484907.1">
    <property type="nucleotide sequence ID" value="NZ_AP014809.1"/>
</dbReference>
<dbReference type="PANTHER" id="PTHR47957">
    <property type="entry name" value="ATP-DEPENDENT HELICASE HRQ1"/>
    <property type="match status" value="1"/>
</dbReference>